<reference evidence="1 2" key="1">
    <citation type="submission" date="2019-04" db="EMBL/GenBank/DDBJ databases">
        <title>An improved genome assembly and genetic linkage map for asparagus bean, Vigna unguiculata ssp. sesquipedialis.</title>
        <authorList>
            <person name="Xia Q."/>
            <person name="Zhang R."/>
            <person name="Dong Y."/>
        </authorList>
    </citation>
    <scope>NUCLEOTIDE SEQUENCE [LARGE SCALE GENOMIC DNA]</scope>
    <source>
        <tissue evidence="1">Leaf</tissue>
    </source>
</reference>
<dbReference type="AlphaFoldDB" id="A0A4D6NE76"/>
<name>A0A4D6NE76_VIGUN</name>
<keyword evidence="2" id="KW-1185">Reference proteome</keyword>
<proteinExistence type="predicted"/>
<organism evidence="1 2">
    <name type="scientific">Vigna unguiculata</name>
    <name type="common">Cowpea</name>
    <dbReference type="NCBI Taxonomy" id="3917"/>
    <lineage>
        <taxon>Eukaryota</taxon>
        <taxon>Viridiplantae</taxon>
        <taxon>Streptophyta</taxon>
        <taxon>Embryophyta</taxon>
        <taxon>Tracheophyta</taxon>
        <taxon>Spermatophyta</taxon>
        <taxon>Magnoliopsida</taxon>
        <taxon>eudicotyledons</taxon>
        <taxon>Gunneridae</taxon>
        <taxon>Pentapetalae</taxon>
        <taxon>rosids</taxon>
        <taxon>fabids</taxon>
        <taxon>Fabales</taxon>
        <taxon>Fabaceae</taxon>
        <taxon>Papilionoideae</taxon>
        <taxon>50 kb inversion clade</taxon>
        <taxon>NPAAA clade</taxon>
        <taxon>indigoferoid/millettioid clade</taxon>
        <taxon>Phaseoleae</taxon>
        <taxon>Vigna</taxon>
    </lineage>
</organism>
<accession>A0A4D6NE76</accession>
<evidence type="ECO:0000313" key="1">
    <source>
        <dbReference type="EMBL" id="QCE10859.1"/>
    </source>
</evidence>
<evidence type="ECO:0000313" key="2">
    <source>
        <dbReference type="Proteomes" id="UP000501690"/>
    </source>
</evidence>
<sequence>MAAAAGEGGVRRKLQRLGVADEIGVFRREGGDGKWLVQVLVARGGCGAMEEEGGAVRGGSAVSGELTVEGAVVVGEVGGGGSSVWRCCVAVVLQFPAS</sequence>
<dbReference type="EMBL" id="CP039354">
    <property type="protein sequence ID" value="QCE10859.1"/>
    <property type="molecule type" value="Genomic_DNA"/>
</dbReference>
<dbReference type="Proteomes" id="UP000501690">
    <property type="component" value="Linkage Group LG10"/>
</dbReference>
<gene>
    <name evidence="1" type="ORF">DEO72_LG10g2091</name>
</gene>
<protein>
    <submittedName>
        <fullName evidence="1">Uncharacterized protein</fullName>
    </submittedName>
</protein>